<dbReference type="PROSITE" id="PS00072">
    <property type="entry name" value="ACYL_COA_DH_1"/>
    <property type="match status" value="1"/>
</dbReference>
<evidence type="ECO:0000256" key="2">
    <source>
        <dbReference type="ARBA" id="ARBA00009347"/>
    </source>
</evidence>
<evidence type="ECO:0000259" key="9">
    <source>
        <dbReference type="Pfam" id="PF02771"/>
    </source>
</evidence>
<dbReference type="Gene3D" id="2.40.110.10">
    <property type="entry name" value="Butyryl-CoA Dehydrogenase, subunit A, domain 2"/>
    <property type="match status" value="1"/>
</dbReference>
<proteinExistence type="inferred from homology"/>
<evidence type="ECO:0000256" key="6">
    <source>
        <dbReference type="RuleBase" id="RU362125"/>
    </source>
</evidence>
<dbReference type="InterPro" id="IPR050741">
    <property type="entry name" value="Acyl-CoA_dehydrogenase"/>
</dbReference>
<dbReference type="GO" id="GO:0050660">
    <property type="term" value="F:flavin adenine dinucleotide binding"/>
    <property type="evidence" value="ECO:0007669"/>
    <property type="project" value="InterPro"/>
</dbReference>
<evidence type="ECO:0000313" key="11">
    <source>
        <dbReference type="Proteomes" id="UP000550729"/>
    </source>
</evidence>
<organism evidence="10 11">
    <name type="scientific">Gordonia asplenii</name>
    <dbReference type="NCBI Taxonomy" id="2725283"/>
    <lineage>
        <taxon>Bacteria</taxon>
        <taxon>Bacillati</taxon>
        <taxon>Actinomycetota</taxon>
        <taxon>Actinomycetes</taxon>
        <taxon>Mycobacteriales</taxon>
        <taxon>Gordoniaceae</taxon>
        <taxon>Gordonia</taxon>
    </lineage>
</organism>
<dbReference type="InterPro" id="IPR036250">
    <property type="entry name" value="AcylCo_DH-like_C"/>
</dbReference>
<dbReference type="SUPFAM" id="SSF47203">
    <property type="entry name" value="Acyl-CoA dehydrogenase C-terminal domain-like"/>
    <property type="match status" value="1"/>
</dbReference>
<evidence type="ECO:0000259" key="7">
    <source>
        <dbReference type="Pfam" id="PF00441"/>
    </source>
</evidence>
<evidence type="ECO:0000256" key="1">
    <source>
        <dbReference type="ARBA" id="ARBA00001974"/>
    </source>
</evidence>
<dbReference type="Pfam" id="PF02771">
    <property type="entry name" value="Acyl-CoA_dh_N"/>
    <property type="match status" value="1"/>
</dbReference>
<dbReference type="Proteomes" id="UP000550729">
    <property type="component" value="Unassembled WGS sequence"/>
</dbReference>
<dbReference type="Gene3D" id="1.20.140.10">
    <property type="entry name" value="Butyryl-CoA Dehydrogenase, subunit A, domain 3"/>
    <property type="match status" value="1"/>
</dbReference>
<dbReference type="InterPro" id="IPR013786">
    <property type="entry name" value="AcylCoA_DH/ox_N"/>
</dbReference>
<keyword evidence="5 6" id="KW-0560">Oxidoreductase</keyword>
<dbReference type="EMBL" id="JABBNB010000001">
    <property type="protein sequence ID" value="NMO00042.1"/>
    <property type="molecule type" value="Genomic_DNA"/>
</dbReference>
<protein>
    <submittedName>
        <fullName evidence="10">Acyl-CoA dehydrogenase</fullName>
    </submittedName>
</protein>
<reference evidence="10 11" key="1">
    <citation type="submission" date="2020-04" db="EMBL/GenBank/DDBJ databases">
        <title>Gordonia sp. nov. TBRC 11910.</title>
        <authorList>
            <person name="Suriyachadkun C."/>
        </authorList>
    </citation>
    <scope>NUCLEOTIDE SEQUENCE [LARGE SCALE GENOMIC DNA]</scope>
    <source>
        <strain evidence="10 11">TBRC 11910</strain>
    </source>
</reference>
<accession>A0A848KP79</accession>
<evidence type="ECO:0000256" key="5">
    <source>
        <dbReference type="ARBA" id="ARBA00023002"/>
    </source>
</evidence>
<evidence type="ECO:0000256" key="3">
    <source>
        <dbReference type="ARBA" id="ARBA00022630"/>
    </source>
</evidence>
<feature type="domain" description="Acyl-CoA dehydrogenase/oxidase C-terminal" evidence="7">
    <location>
        <begin position="229"/>
        <end position="375"/>
    </location>
</feature>
<dbReference type="InterPro" id="IPR009100">
    <property type="entry name" value="AcylCoA_DH/oxidase_NM_dom_sf"/>
</dbReference>
<evidence type="ECO:0000259" key="8">
    <source>
        <dbReference type="Pfam" id="PF02770"/>
    </source>
</evidence>
<dbReference type="GO" id="GO:0005737">
    <property type="term" value="C:cytoplasm"/>
    <property type="evidence" value="ECO:0007669"/>
    <property type="project" value="TreeGrafter"/>
</dbReference>
<keyword evidence="4 6" id="KW-0274">FAD</keyword>
<dbReference type="AlphaFoldDB" id="A0A848KP79"/>
<comment type="caution">
    <text evidence="10">The sequence shown here is derived from an EMBL/GenBank/DDBJ whole genome shotgun (WGS) entry which is preliminary data.</text>
</comment>
<dbReference type="PANTHER" id="PTHR48083">
    <property type="entry name" value="MEDIUM-CHAIN SPECIFIC ACYL-COA DEHYDROGENASE, MITOCHONDRIAL-RELATED"/>
    <property type="match status" value="1"/>
</dbReference>
<evidence type="ECO:0000313" key="10">
    <source>
        <dbReference type="EMBL" id="NMO00042.1"/>
    </source>
</evidence>
<evidence type="ECO:0000256" key="4">
    <source>
        <dbReference type="ARBA" id="ARBA00022827"/>
    </source>
</evidence>
<name>A0A848KP79_9ACTN</name>
<sequence>MVFSEEHEAFRASIRGFVDRDINPYVDQWEEAGIFPAHELFKKAGDIGILGIEYDEEYGGMGADHTFAMIAQEEFGRVHAGGIPMALGVQMMMATPALHRFGTHELKEKYLRPAIAGDMVTAIAVTEPDAGSDVAALRTKAVRDGDDWVINGSKMFITNGTQADWMCLLARTSAEGGHRGMSQIIVERDTPGVVIGKKLDKLGCRCSDTALLFFNDVRVPVSNTIGEIGRGFQQQMSQFIVERMSGAYSKLKKIEWALEQTRDYMRDRIVRGEPLISNQYAAFQLAELSGRLDMLRTYCYAMAEKYSRGEDTTREATIAKLMGSRLCRDTAHWVLQFHGGTGYIEESWVPRFVRDIRLAGIGGGADEVMLQVLAKIDGFTPA</sequence>
<comment type="cofactor">
    <cofactor evidence="1 6">
        <name>FAD</name>
        <dbReference type="ChEBI" id="CHEBI:57692"/>
    </cofactor>
</comment>
<dbReference type="InterPro" id="IPR006089">
    <property type="entry name" value="Acyl-CoA_DH_CS"/>
</dbReference>
<dbReference type="Pfam" id="PF02770">
    <property type="entry name" value="Acyl-CoA_dh_M"/>
    <property type="match status" value="1"/>
</dbReference>
<dbReference type="GO" id="GO:0033539">
    <property type="term" value="P:fatty acid beta-oxidation using acyl-CoA dehydrogenase"/>
    <property type="evidence" value="ECO:0007669"/>
    <property type="project" value="TreeGrafter"/>
</dbReference>
<comment type="similarity">
    <text evidence="2 6">Belongs to the acyl-CoA dehydrogenase family.</text>
</comment>
<dbReference type="InterPro" id="IPR009075">
    <property type="entry name" value="AcylCo_DH/oxidase_C"/>
</dbReference>
<dbReference type="PANTHER" id="PTHR48083:SF6">
    <property type="entry name" value="ACYL-COA DEHYDROGENASE 6"/>
    <property type="match status" value="1"/>
</dbReference>
<dbReference type="SUPFAM" id="SSF56645">
    <property type="entry name" value="Acyl-CoA dehydrogenase NM domain-like"/>
    <property type="match status" value="1"/>
</dbReference>
<dbReference type="GO" id="GO:0003995">
    <property type="term" value="F:acyl-CoA dehydrogenase activity"/>
    <property type="evidence" value="ECO:0007669"/>
    <property type="project" value="InterPro"/>
</dbReference>
<dbReference type="Pfam" id="PF00441">
    <property type="entry name" value="Acyl-CoA_dh_1"/>
    <property type="match status" value="1"/>
</dbReference>
<keyword evidence="11" id="KW-1185">Reference proteome</keyword>
<keyword evidence="3 6" id="KW-0285">Flavoprotein</keyword>
<feature type="domain" description="Acyl-CoA dehydrogenase/oxidase N-terminal" evidence="9">
    <location>
        <begin position="4"/>
        <end position="118"/>
    </location>
</feature>
<feature type="domain" description="Acyl-CoA oxidase/dehydrogenase middle" evidence="8">
    <location>
        <begin position="122"/>
        <end position="217"/>
    </location>
</feature>
<dbReference type="InterPro" id="IPR046373">
    <property type="entry name" value="Acyl-CoA_Oxase/DH_mid-dom_sf"/>
</dbReference>
<dbReference type="PROSITE" id="PS00073">
    <property type="entry name" value="ACYL_COA_DH_2"/>
    <property type="match status" value="1"/>
</dbReference>
<dbReference type="InterPro" id="IPR006091">
    <property type="entry name" value="Acyl-CoA_Oxase/DH_mid-dom"/>
</dbReference>
<dbReference type="RefSeq" id="WP_170192503.1">
    <property type="nucleotide sequence ID" value="NZ_JABBNB010000001.1"/>
</dbReference>
<dbReference type="Gene3D" id="1.10.540.10">
    <property type="entry name" value="Acyl-CoA dehydrogenase/oxidase, N-terminal domain"/>
    <property type="match status" value="1"/>
</dbReference>
<dbReference type="InterPro" id="IPR037069">
    <property type="entry name" value="AcylCoA_DH/ox_N_sf"/>
</dbReference>
<dbReference type="FunFam" id="2.40.110.10:FF:000009">
    <property type="entry name" value="Acyl-CoA dehydrogenase"/>
    <property type="match status" value="1"/>
</dbReference>
<gene>
    <name evidence="10" type="ORF">HH308_02305</name>
</gene>